<evidence type="ECO:0000259" key="1">
    <source>
        <dbReference type="Pfam" id="PF13022"/>
    </source>
</evidence>
<proteinExistence type="predicted"/>
<dbReference type="OrthoDB" id="2661800at2"/>
<comment type="caution">
    <text evidence="2">The sequence shown here is derived from an EMBL/GenBank/DDBJ whole genome shotgun (WGS) entry which is preliminary data.</text>
</comment>
<dbReference type="RefSeq" id="WP_101648296.1">
    <property type="nucleotide sequence ID" value="NZ_PGVE01000048.1"/>
</dbReference>
<evidence type="ECO:0000313" key="3">
    <source>
        <dbReference type="Proteomes" id="UP000234950"/>
    </source>
</evidence>
<dbReference type="EMBL" id="PGVE01000048">
    <property type="protein sequence ID" value="PLS04032.1"/>
    <property type="molecule type" value="Genomic_DNA"/>
</dbReference>
<keyword evidence="3" id="KW-1185">Reference proteome</keyword>
<reference evidence="2 3" key="1">
    <citation type="submission" date="2017-11" db="EMBL/GenBank/DDBJ databases">
        <title>Comparitive Functional Genomics of Dry Heat Resistant strains isolated from the Viking Spacecraft.</title>
        <authorList>
            <person name="Seuylemezian A."/>
            <person name="Cooper K."/>
            <person name="Vaishampayan P."/>
        </authorList>
    </citation>
    <scope>NUCLEOTIDE SEQUENCE [LARGE SCALE GENOMIC DNA]</scope>
    <source>
        <strain evidence="2 3">V32-6</strain>
    </source>
</reference>
<name>A0A2N5HEU7_9BACI</name>
<dbReference type="Proteomes" id="UP000234950">
    <property type="component" value="Unassembled WGS sequence"/>
</dbReference>
<accession>A0A2N5HEU7</accession>
<dbReference type="AlphaFoldDB" id="A0A2N5HEU7"/>
<protein>
    <recommendedName>
        <fullName evidence="1">Homeodomain phBC6A51-type domain-containing protein</fullName>
    </recommendedName>
</protein>
<sequence>MEDKEWSIKQKDAQLLLAIGNLDKQEIASNVGISRTTLWTWEKNPEFKAEVDRIKQDTENFAMRLYYNNLIKAVNNVQQLGDNANNEMVKLNANLEFINRILGKPSNNIKLTTEIDNTKTVSEDVLEAEFVEFEQDNDGE</sequence>
<evidence type="ECO:0000313" key="2">
    <source>
        <dbReference type="EMBL" id="PLS04032.1"/>
    </source>
</evidence>
<dbReference type="Pfam" id="PF13022">
    <property type="entry name" value="HTH_Tnp_1_2"/>
    <property type="match status" value="1"/>
</dbReference>
<feature type="domain" description="Homeodomain phBC6A51-type" evidence="1">
    <location>
        <begin position="6"/>
        <end position="79"/>
    </location>
</feature>
<dbReference type="Gene3D" id="1.10.10.60">
    <property type="entry name" value="Homeodomain-like"/>
    <property type="match status" value="1"/>
</dbReference>
<dbReference type="InterPro" id="IPR024978">
    <property type="entry name" value="Homeodomain_phBC6A51-type"/>
</dbReference>
<organism evidence="2 3">
    <name type="scientific">Neobacillus cucumis</name>
    <dbReference type="NCBI Taxonomy" id="1740721"/>
    <lineage>
        <taxon>Bacteria</taxon>
        <taxon>Bacillati</taxon>
        <taxon>Bacillota</taxon>
        <taxon>Bacilli</taxon>
        <taxon>Bacillales</taxon>
        <taxon>Bacillaceae</taxon>
        <taxon>Neobacillus</taxon>
    </lineage>
</organism>
<gene>
    <name evidence="2" type="ORF">CVD27_12800</name>
</gene>